<proteinExistence type="predicted"/>
<keyword evidence="3 6" id="KW-0863">Zinc-finger</keyword>
<evidence type="ECO:0000313" key="10">
    <source>
        <dbReference type="Proteomes" id="UP001516400"/>
    </source>
</evidence>
<reference evidence="9 10" key="1">
    <citation type="journal article" date="2021" name="BMC Biol.">
        <title>Horizontally acquired antibacterial genes associated with adaptive radiation of ladybird beetles.</title>
        <authorList>
            <person name="Li H.S."/>
            <person name="Tang X.F."/>
            <person name="Huang Y.H."/>
            <person name="Xu Z.Y."/>
            <person name="Chen M.L."/>
            <person name="Du X.Y."/>
            <person name="Qiu B.Y."/>
            <person name="Chen P.T."/>
            <person name="Zhang W."/>
            <person name="Slipinski A."/>
            <person name="Escalona H.E."/>
            <person name="Waterhouse R.M."/>
            <person name="Zwick A."/>
            <person name="Pang H."/>
        </authorList>
    </citation>
    <scope>NUCLEOTIDE SEQUENCE [LARGE SCALE GENOMIC DNA]</scope>
    <source>
        <strain evidence="9">SYSU2018</strain>
    </source>
</reference>
<organism evidence="9 10">
    <name type="scientific">Cryptolaemus montrouzieri</name>
    <dbReference type="NCBI Taxonomy" id="559131"/>
    <lineage>
        <taxon>Eukaryota</taxon>
        <taxon>Metazoa</taxon>
        <taxon>Ecdysozoa</taxon>
        <taxon>Arthropoda</taxon>
        <taxon>Hexapoda</taxon>
        <taxon>Insecta</taxon>
        <taxon>Pterygota</taxon>
        <taxon>Neoptera</taxon>
        <taxon>Endopterygota</taxon>
        <taxon>Coleoptera</taxon>
        <taxon>Polyphaga</taxon>
        <taxon>Cucujiformia</taxon>
        <taxon>Coccinelloidea</taxon>
        <taxon>Coccinellidae</taxon>
        <taxon>Scymninae</taxon>
        <taxon>Scymnini</taxon>
        <taxon>Cryptolaemus</taxon>
    </lineage>
</organism>
<dbReference type="PROSITE" id="PS50135">
    <property type="entry name" value="ZF_ZZ_2"/>
    <property type="match status" value="1"/>
</dbReference>
<evidence type="ECO:0000256" key="7">
    <source>
        <dbReference type="SAM" id="MobiDB-lite"/>
    </source>
</evidence>
<dbReference type="Gene3D" id="3.30.60.90">
    <property type="match status" value="1"/>
</dbReference>
<dbReference type="AlphaFoldDB" id="A0ABD2NDC7"/>
<protein>
    <recommendedName>
        <fullName evidence="8">ZZ-type domain-containing protein</fullName>
    </recommendedName>
</protein>
<dbReference type="EMBL" id="JABFTP020000103">
    <property type="protein sequence ID" value="KAL3276682.1"/>
    <property type="molecule type" value="Genomic_DNA"/>
</dbReference>
<keyword evidence="10" id="KW-1185">Reference proteome</keyword>
<feature type="compositionally biased region" description="Low complexity" evidence="7">
    <location>
        <begin position="307"/>
        <end position="327"/>
    </location>
</feature>
<accession>A0ABD2NDC7</accession>
<feature type="compositionally biased region" description="Polar residues" evidence="7">
    <location>
        <begin position="199"/>
        <end position="208"/>
    </location>
</feature>
<comment type="subcellular location">
    <subcellularLocation>
        <location evidence="1">Nucleus</location>
    </subcellularLocation>
</comment>
<evidence type="ECO:0000256" key="1">
    <source>
        <dbReference type="ARBA" id="ARBA00004123"/>
    </source>
</evidence>
<evidence type="ECO:0000256" key="4">
    <source>
        <dbReference type="ARBA" id="ARBA00022833"/>
    </source>
</evidence>
<dbReference type="InterPro" id="IPR000433">
    <property type="entry name" value="Znf_ZZ"/>
</dbReference>
<dbReference type="SMART" id="SM00291">
    <property type="entry name" value="ZnF_ZZ"/>
    <property type="match status" value="1"/>
</dbReference>
<dbReference type="Pfam" id="PF00564">
    <property type="entry name" value="PB1"/>
    <property type="match status" value="1"/>
</dbReference>
<dbReference type="SUPFAM" id="SSF46934">
    <property type="entry name" value="UBA-like"/>
    <property type="match status" value="1"/>
</dbReference>
<dbReference type="GO" id="GO:0005634">
    <property type="term" value="C:nucleus"/>
    <property type="evidence" value="ECO:0007669"/>
    <property type="project" value="UniProtKB-SubCell"/>
</dbReference>
<dbReference type="Gene3D" id="1.10.8.10">
    <property type="entry name" value="DNA helicase RuvA subunit, C-terminal domain"/>
    <property type="match status" value="1"/>
</dbReference>
<dbReference type="SUPFAM" id="SSF54277">
    <property type="entry name" value="CAD &amp; PB1 domains"/>
    <property type="match status" value="1"/>
</dbReference>
<evidence type="ECO:0000256" key="2">
    <source>
        <dbReference type="ARBA" id="ARBA00022723"/>
    </source>
</evidence>
<gene>
    <name evidence="9" type="ORF">HHI36_012052</name>
</gene>
<dbReference type="Gene3D" id="3.10.20.90">
    <property type="entry name" value="Phosphatidylinositol 3-kinase Catalytic Subunit, Chain A, domain 1"/>
    <property type="match status" value="1"/>
</dbReference>
<feature type="compositionally biased region" description="Polar residues" evidence="7">
    <location>
        <begin position="328"/>
        <end position="339"/>
    </location>
</feature>
<dbReference type="GO" id="GO:0008270">
    <property type="term" value="F:zinc ion binding"/>
    <property type="evidence" value="ECO:0007669"/>
    <property type="project" value="UniProtKB-KW"/>
</dbReference>
<sequence length="415" mass="45872">MSNSGINFKVYYMRGDFTEVKRFFVDADAVTSFVFMKEKLKSVFPNLSAGDFRITWKDTEGDHISISNDEDFITALTEMNDNPKVLYVNAEYKGFSEETPRQFQVFCDVCQKGITGYRYKCIECHDYDLCATCEGNGHHSEHMVLRLPNSSTPVAKLDRKMMFNAARALKKSAVVTAKEAHRCAREAFKGNDKDKSSRQEGTSGQNVSEGCPFSANIGDIITQNLSALRKNPFIENLARDASNVENTQDGAGPKTIADLLNSVAEAFSTLVNPEANASASTQVPTSMTSQAAQGAGNRKSGEQTPIQKPTQNLQPTNQNTQQPAQTNVENATSGNNQDMEWTIVSDKEDSNSQASVSSQTLTTQPPPLPQDPRLMRGLAQLYEMGFSNENNFLNYMLEAHNYNVGDVVKAILQMK</sequence>
<dbReference type="InterPro" id="IPR033741">
    <property type="entry name" value="SQSTM_UBA"/>
</dbReference>
<evidence type="ECO:0000256" key="3">
    <source>
        <dbReference type="ARBA" id="ARBA00022771"/>
    </source>
</evidence>
<dbReference type="InterPro" id="IPR000270">
    <property type="entry name" value="PB1_dom"/>
</dbReference>
<feature type="region of interest" description="Disordered" evidence="7">
    <location>
        <begin position="277"/>
        <end position="372"/>
    </location>
</feature>
<evidence type="ECO:0000256" key="5">
    <source>
        <dbReference type="ARBA" id="ARBA00023242"/>
    </source>
</evidence>
<feature type="compositionally biased region" description="Basic and acidic residues" evidence="7">
    <location>
        <begin position="186"/>
        <end position="198"/>
    </location>
</feature>
<dbReference type="SUPFAM" id="SSF57850">
    <property type="entry name" value="RING/U-box"/>
    <property type="match status" value="1"/>
</dbReference>
<feature type="region of interest" description="Disordered" evidence="7">
    <location>
        <begin position="186"/>
        <end position="210"/>
    </location>
</feature>
<evidence type="ECO:0000259" key="8">
    <source>
        <dbReference type="PROSITE" id="PS50135"/>
    </source>
</evidence>
<name>A0ABD2NDC7_9CUCU</name>
<evidence type="ECO:0000313" key="9">
    <source>
        <dbReference type="EMBL" id="KAL3276682.1"/>
    </source>
</evidence>
<comment type="caution">
    <text evidence="9">The sequence shown here is derived from an EMBL/GenBank/DDBJ whole genome shotgun (WGS) entry which is preliminary data.</text>
</comment>
<keyword evidence="5" id="KW-0539">Nucleus</keyword>
<feature type="domain" description="ZZ-type" evidence="8">
    <location>
        <begin position="102"/>
        <end position="152"/>
    </location>
</feature>
<dbReference type="FunFam" id="3.10.20.90:FF:000320">
    <property type="entry name" value="Predicted protein"/>
    <property type="match status" value="1"/>
</dbReference>
<dbReference type="Pfam" id="PF16577">
    <property type="entry name" value="UBA_5"/>
    <property type="match status" value="1"/>
</dbReference>
<dbReference type="PANTHER" id="PTHR15090">
    <property type="entry name" value="SEQUESTOSOME 1-RELATED"/>
    <property type="match status" value="1"/>
</dbReference>
<keyword evidence="2" id="KW-0479">Metal-binding</keyword>
<dbReference type="InterPro" id="IPR052260">
    <property type="entry name" value="Autophagy_Rcpt_SigReg"/>
</dbReference>
<feature type="compositionally biased region" description="Polar residues" evidence="7">
    <location>
        <begin position="277"/>
        <end position="292"/>
    </location>
</feature>
<dbReference type="InterPro" id="IPR009060">
    <property type="entry name" value="UBA-like_sf"/>
</dbReference>
<dbReference type="CDD" id="cd02340">
    <property type="entry name" value="ZZ_NBR1_like"/>
    <property type="match status" value="1"/>
</dbReference>
<dbReference type="Pfam" id="PF00569">
    <property type="entry name" value="ZZ"/>
    <property type="match status" value="1"/>
</dbReference>
<dbReference type="PROSITE" id="PS01357">
    <property type="entry name" value="ZF_ZZ_1"/>
    <property type="match status" value="1"/>
</dbReference>
<dbReference type="PANTHER" id="PTHR15090:SF0">
    <property type="entry name" value="SEQUESTOSOME-1"/>
    <property type="match status" value="1"/>
</dbReference>
<keyword evidence="4" id="KW-0862">Zinc</keyword>
<dbReference type="Proteomes" id="UP001516400">
    <property type="component" value="Unassembled WGS sequence"/>
</dbReference>
<evidence type="ECO:0000256" key="6">
    <source>
        <dbReference type="PROSITE-ProRule" id="PRU00228"/>
    </source>
</evidence>
<dbReference type="InterPro" id="IPR043145">
    <property type="entry name" value="Znf_ZZ_sf"/>
</dbReference>